<reference evidence="9" key="2">
    <citation type="submission" date="2024-04" db="EMBL/GenBank/DDBJ databases">
        <authorList>
            <person name="Chen Y."/>
            <person name="Shah S."/>
            <person name="Dougan E. K."/>
            <person name="Thang M."/>
            <person name="Chan C."/>
        </authorList>
    </citation>
    <scope>NUCLEOTIDE SEQUENCE [LARGE SCALE GENOMIC DNA]</scope>
</reference>
<reference evidence="8" key="1">
    <citation type="submission" date="2022-10" db="EMBL/GenBank/DDBJ databases">
        <authorList>
            <person name="Chen Y."/>
            <person name="Dougan E. K."/>
            <person name="Chan C."/>
            <person name="Rhodes N."/>
            <person name="Thang M."/>
        </authorList>
    </citation>
    <scope>NUCLEOTIDE SEQUENCE</scope>
</reference>
<keyword evidence="4 6" id="KW-0472">Membrane</keyword>
<feature type="region of interest" description="Disordered" evidence="5">
    <location>
        <begin position="1"/>
        <end position="24"/>
    </location>
</feature>
<dbReference type="EMBL" id="CAMXCT030000389">
    <property type="protein sequence ID" value="CAL4765425.1"/>
    <property type="molecule type" value="Genomic_DNA"/>
</dbReference>
<protein>
    <submittedName>
        <fullName evidence="10">Vacuolar amino acid transporter 5</fullName>
    </submittedName>
</protein>
<accession>A0A9P1BTF2</accession>
<comment type="subcellular location">
    <subcellularLocation>
        <location evidence="1">Membrane</location>
        <topology evidence="1">Multi-pass membrane protein</topology>
    </subcellularLocation>
</comment>
<keyword evidence="3 6" id="KW-1133">Transmembrane helix</keyword>
<evidence type="ECO:0000313" key="9">
    <source>
        <dbReference type="EMBL" id="CAL1131488.1"/>
    </source>
</evidence>
<dbReference type="AlphaFoldDB" id="A0A9P1BTF2"/>
<comment type="caution">
    <text evidence="8">The sequence shown here is derived from an EMBL/GenBank/DDBJ whole genome shotgun (WGS) entry which is preliminary data.</text>
</comment>
<feature type="transmembrane region" description="Helical" evidence="6">
    <location>
        <begin position="458"/>
        <end position="479"/>
    </location>
</feature>
<dbReference type="GO" id="GO:0016020">
    <property type="term" value="C:membrane"/>
    <property type="evidence" value="ECO:0007669"/>
    <property type="project" value="UniProtKB-SubCell"/>
</dbReference>
<evidence type="ECO:0000256" key="2">
    <source>
        <dbReference type="ARBA" id="ARBA00022692"/>
    </source>
</evidence>
<evidence type="ECO:0000313" key="8">
    <source>
        <dbReference type="EMBL" id="CAI3978113.1"/>
    </source>
</evidence>
<dbReference type="PANTHER" id="PTHR22950:SF702">
    <property type="entry name" value="AMINO ACID TRANSPORTER PROTEIN"/>
    <property type="match status" value="1"/>
</dbReference>
<gene>
    <name evidence="8" type="ORF">C1SCF055_LOCUS6188</name>
</gene>
<name>A0A9P1BTF2_9DINO</name>
<keyword evidence="2 6" id="KW-0812">Transmembrane</keyword>
<feature type="domain" description="Amino acid transporter transmembrane" evidence="7">
    <location>
        <begin position="49"/>
        <end position="475"/>
    </location>
</feature>
<evidence type="ECO:0000256" key="6">
    <source>
        <dbReference type="SAM" id="Phobius"/>
    </source>
</evidence>
<sequence length="508" mass="54760">MQPLEVERTSVSVDSVHHAPSRRRNKALEKQDSFLASQVFDESTSTDGGPFSAYANTTNTILGAGTLAVPIAMSSAGLLSYLLMTAGVISVHSMTVNWLVMVADYLPKDVARNYEGIAQEYLGTFAAHMISLVFIFGGLSLGMSRMLFTSRSLAPLLASLFDDDGVVRPQELRSWELRMLWSCGLLVVLPLGMLRDISKLRFASGLAICTLTFAAAFIVFCNSSALVKQPKLGSGFEFIVNFDSSFFLSLAMTTSNFSCHIAAIPIYGSLGAQKSSMRKVVLAAMITAAVVYQLVGLTSYARFGYLDSDGSNILEIVAEHINHKRQPLQFALVSVASAGVAVSLVFGMPVVLWALRSVLLSYYRAASAVRAKWAGCSARQAEAIQNADPSFVEWTTVTMLIVFAILILATAVPDIQVVMSFGGSLGGTFIAFMYPALFHLKVVKGHESLRGALRRQNAAELGVIAMSVVYGVVCLSISLQKIVRTLGESQSSEAVQSDSNSSTLMLWN</sequence>
<feature type="transmembrane region" description="Helical" evidence="6">
    <location>
        <begin position="330"/>
        <end position="355"/>
    </location>
</feature>
<dbReference type="GO" id="GO:0015179">
    <property type="term" value="F:L-amino acid transmembrane transporter activity"/>
    <property type="evidence" value="ECO:0007669"/>
    <property type="project" value="TreeGrafter"/>
</dbReference>
<dbReference type="EMBL" id="CAMXCT020000389">
    <property type="protein sequence ID" value="CAL1131488.1"/>
    <property type="molecule type" value="Genomic_DNA"/>
</dbReference>
<evidence type="ECO:0000313" key="11">
    <source>
        <dbReference type="Proteomes" id="UP001152797"/>
    </source>
</evidence>
<dbReference type="OrthoDB" id="445461at2759"/>
<feature type="transmembrane region" description="Helical" evidence="6">
    <location>
        <begin position="280"/>
        <end position="301"/>
    </location>
</feature>
<dbReference type="Proteomes" id="UP001152797">
    <property type="component" value="Unassembled WGS sequence"/>
</dbReference>
<feature type="transmembrane region" description="Helical" evidence="6">
    <location>
        <begin position="78"/>
        <end position="100"/>
    </location>
</feature>
<evidence type="ECO:0000313" key="10">
    <source>
        <dbReference type="EMBL" id="CAL4765425.1"/>
    </source>
</evidence>
<dbReference type="Pfam" id="PF01490">
    <property type="entry name" value="Aa_trans"/>
    <property type="match status" value="1"/>
</dbReference>
<dbReference type="EMBL" id="CAMXCT010000389">
    <property type="protein sequence ID" value="CAI3978113.1"/>
    <property type="molecule type" value="Genomic_DNA"/>
</dbReference>
<evidence type="ECO:0000256" key="5">
    <source>
        <dbReference type="SAM" id="MobiDB-lite"/>
    </source>
</evidence>
<keyword evidence="11" id="KW-1185">Reference proteome</keyword>
<organism evidence="8">
    <name type="scientific">Cladocopium goreaui</name>
    <dbReference type="NCBI Taxonomy" id="2562237"/>
    <lineage>
        <taxon>Eukaryota</taxon>
        <taxon>Sar</taxon>
        <taxon>Alveolata</taxon>
        <taxon>Dinophyceae</taxon>
        <taxon>Suessiales</taxon>
        <taxon>Symbiodiniaceae</taxon>
        <taxon>Cladocopium</taxon>
    </lineage>
</organism>
<feature type="transmembrane region" description="Helical" evidence="6">
    <location>
        <begin position="418"/>
        <end position="437"/>
    </location>
</feature>
<proteinExistence type="predicted"/>
<evidence type="ECO:0000256" key="4">
    <source>
        <dbReference type="ARBA" id="ARBA00023136"/>
    </source>
</evidence>
<feature type="transmembrane region" description="Helical" evidence="6">
    <location>
        <begin position="121"/>
        <end position="143"/>
    </location>
</feature>
<evidence type="ECO:0000256" key="1">
    <source>
        <dbReference type="ARBA" id="ARBA00004141"/>
    </source>
</evidence>
<feature type="transmembrane region" description="Helical" evidence="6">
    <location>
        <begin position="206"/>
        <end position="226"/>
    </location>
</feature>
<dbReference type="PANTHER" id="PTHR22950">
    <property type="entry name" value="AMINO ACID TRANSPORTER"/>
    <property type="match status" value="1"/>
</dbReference>
<evidence type="ECO:0000256" key="3">
    <source>
        <dbReference type="ARBA" id="ARBA00022989"/>
    </source>
</evidence>
<feature type="transmembrane region" description="Helical" evidence="6">
    <location>
        <begin position="246"/>
        <end position="268"/>
    </location>
</feature>
<evidence type="ECO:0000259" key="7">
    <source>
        <dbReference type="Pfam" id="PF01490"/>
    </source>
</evidence>
<feature type="transmembrane region" description="Helical" evidence="6">
    <location>
        <begin position="391"/>
        <end position="412"/>
    </location>
</feature>
<dbReference type="InterPro" id="IPR013057">
    <property type="entry name" value="AA_transpt_TM"/>
</dbReference>